<organism evidence="1 2">
    <name type="scientific">Prorocentrum cordatum</name>
    <dbReference type="NCBI Taxonomy" id="2364126"/>
    <lineage>
        <taxon>Eukaryota</taxon>
        <taxon>Sar</taxon>
        <taxon>Alveolata</taxon>
        <taxon>Dinophyceae</taxon>
        <taxon>Prorocentrales</taxon>
        <taxon>Prorocentraceae</taxon>
        <taxon>Prorocentrum</taxon>
    </lineage>
</organism>
<comment type="caution">
    <text evidence="1">The sequence shown here is derived from an EMBL/GenBank/DDBJ whole genome shotgun (WGS) entry which is preliminary data.</text>
</comment>
<evidence type="ECO:0000313" key="2">
    <source>
        <dbReference type="Proteomes" id="UP001189429"/>
    </source>
</evidence>
<keyword evidence="2" id="KW-1185">Reference proteome</keyword>
<accession>A0ABN9T702</accession>
<dbReference type="EMBL" id="CAUYUJ010014404">
    <property type="protein sequence ID" value="CAK0840833.1"/>
    <property type="molecule type" value="Genomic_DNA"/>
</dbReference>
<dbReference type="Proteomes" id="UP001189429">
    <property type="component" value="Unassembled WGS sequence"/>
</dbReference>
<sequence>MGRGMMQINPMKANKSADNLSRGVGALFGFLAVVLVGLCVPYDPGEATAPGVNATNASSPGASLCSESFNSNAIAEGAFKALWNTDWSDGLAYNESASTAPGGGASGKGGGALATCGTPAAPTHPGIDQALRSVMVRGGCG</sequence>
<name>A0ABN9T702_9DINO</name>
<gene>
    <name evidence="1" type="ORF">PCOR1329_LOCUS36175</name>
</gene>
<proteinExistence type="predicted"/>
<protein>
    <submittedName>
        <fullName evidence="1">Uncharacterized protein</fullName>
    </submittedName>
</protein>
<reference evidence="1" key="1">
    <citation type="submission" date="2023-10" db="EMBL/GenBank/DDBJ databases">
        <authorList>
            <person name="Chen Y."/>
            <person name="Shah S."/>
            <person name="Dougan E. K."/>
            <person name="Thang M."/>
            <person name="Chan C."/>
        </authorList>
    </citation>
    <scope>NUCLEOTIDE SEQUENCE [LARGE SCALE GENOMIC DNA]</scope>
</reference>
<evidence type="ECO:0000313" key="1">
    <source>
        <dbReference type="EMBL" id="CAK0840833.1"/>
    </source>
</evidence>